<organism evidence="2 3">
    <name type="scientific">Pseudomonas putida</name>
    <name type="common">Arthrobacter siderocapsulatus</name>
    <dbReference type="NCBI Taxonomy" id="303"/>
    <lineage>
        <taxon>Bacteria</taxon>
        <taxon>Pseudomonadati</taxon>
        <taxon>Pseudomonadota</taxon>
        <taxon>Gammaproteobacteria</taxon>
        <taxon>Pseudomonadales</taxon>
        <taxon>Pseudomonadaceae</taxon>
        <taxon>Pseudomonas</taxon>
    </lineage>
</organism>
<feature type="coiled-coil region" evidence="1">
    <location>
        <begin position="37"/>
        <end position="64"/>
    </location>
</feature>
<gene>
    <name evidence="2" type="ORF">B7H17_09905</name>
</gene>
<dbReference type="Proteomes" id="UP000193675">
    <property type="component" value="Unassembled WGS sequence"/>
</dbReference>
<evidence type="ECO:0000256" key="1">
    <source>
        <dbReference type="SAM" id="Coils"/>
    </source>
</evidence>
<evidence type="ECO:0000313" key="3">
    <source>
        <dbReference type="Proteomes" id="UP000193675"/>
    </source>
</evidence>
<comment type="caution">
    <text evidence="2">The sequence shown here is derived from an EMBL/GenBank/DDBJ whole genome shotgun (WGS) entry which is preliminary data.</text>
</comment>
<accession>A0A1X0ZZK9</accession>
<protein>
    <submittedName>
        <fullName evidence="2">Uncharacterized protein</fullName>
    </submittedName>
</protein>
<dbReference type="EMBL" id="NBWC01000012">
    <property type="protein sequence ID" value="ORL65027.1"/>
    <property type="molecule type" value="Genomic_DNA"/>
</dbReference>
<sequence length="87" mass="10087">MKHQFHLFERADTVAAFLQRHGCQQHETDMDPYQTSALALQKNLLKLRQKRDLLRSQARHEEADRLAKRIADIEATLRGLPAVPTLQ</sequence>
<evidence type="ECO:0000313" key="2">
    <source>
        <dbReference type="EMBL" id="ORL65027.1"/>
    </source>
</evidence>
<name>A0A1X0ZZK9_PSEPU</name>
<dbReference type="AlphaFoldDB" id="A0A1X0ZZK9"/>
<keyword evidence="1" id="KW-0175">Coiled coil</keyword>
<proteinExistence type="predicted"/>
<reference evidence="2 3" key="1">
    <citation type="submission" date="2017-04" db="EMBL/GenBank/DDBJ databases">
        <title>Presence of VIM-2 positive Pseudomonas species in chickens and their surrounding environment.</title>
        <authorList>
            <person name="Zhang R."/>
        </authorList>
    </citation>
    <scope>NUCLEOTIDE SEQUENCE [LARGE SCALE GENOMIC DNA]</scope>
    <source>
        <strain evidence="2 3">DZ-C18</strain>
    </source>
</reference>